<dbReference type="AlphaFoldDB" id="A0A0E9R213"/>
<protein>
    <submittedName>
        <fullName evidence="1">Uncharacterized protein</fullName>
    </submittedName>
</protein>
<accession>A0A0E9R213</accession>
<proteinExistence type="predicted"/>
<reference evidence="1" key="2">
    <citation type="journal article" date="2015" name="Fish Shellfish Immunol.">
        <title>Early steps in the European eel (Anguilla anguilla)-Vibrio vulnificus interaction in the gills: Role of the RtxA13 toxin.</title>
        <authorList>
            <person name="Callol A."/>
            <person name="Pajuelo D."/>
            <person name="Ebbesson L."/>
            <person name="Teles M."/>
            <person name="MacKenzie S."/>
            <person name="Amaro C."/>
        </authorList>
    </citation>
    <scope>NUCLEOTIDE SEQUENCE</scope>
</reference>
<sequence length="31" mass="3830">MNIIILFKFYLADSKLFRRHKNLKNITYSLK</sequence>
<organism evidence="1">
    <name type="scientific">Anguilla anguilla</name>
    <name type="common">European freshwater eel</name>
    <name type="synonym">Muraena anguilla</name>
    <dbReference type="NCBI Taxonomy" id="7936"/>
    <lineage>
        <taxon>Eukaryota</taxon>
        <taxon>Metazoa</taxon>
        <taxon>Chordata</taxon>
        <taxon>Craniata</taxon>
        <taxon>Vertebrata</taxon>
        <taxon>Euteleostomi</taxon>
        <taxon>Actinopterygii</taxon>
        <taxon>Neopterygii</taxon>
        <taxon>Teleostei</taxon>
        <taxon>Anguilliformes</taxon>
        <taxon>Anguillidae</taxon>
        <taxon>Anguilla</taxon>
    </lineage>
</organism>
<reference evidence="1" key="1">
    <citation type="submission" date="2014-11" db="EMBL/GenBank/DDBJ databases">
        <authorList>
            <person name="Amaro Gonzalez C."/>
        </authorList>
    </citation>
    <scope>NUCLEOTIDE SEQUENCE</scope>
</reference>
<evidence type="ECO:0000313" key="1">
    <source>
        <dbReference type="EMBL" id="JAH22520.1"/>
    </source>
</evidence>
<dbReference type="EMBL" id="GBXM01086057">
    <property type="protein sequence ID" value="JAH22520.1"/>
    <property type="molecule type" value="Transcribed_RNA"/>
</dbReference>
<name>A0A0E9R213_ANGAN</name>